<dbReference type="EMBL" id="OIVN01003061">
    <property type="protein sequence ID" value="SPD08523.1"/>
    <property type="molecule type" value="Genomic_DNA"/>
</dbReference>
<dbReference type="AlphaFoldDB" id="A0A2N9H9T9"/>
<dbReference type="Gene3D" id="2.60.210.10">
    <property type="entry name" value="Apoptosis, Tumor Necrosis Factor Receptor Associated Protein 2, Chain A"/>
    <property type="match status" value="2"/>
</dbReference>
<dbReference type="CDD" id="cd00121">
    <property type="entry name" value="MATH"/>
    <property type="match status" value="2"/>
</dbReference>
<dbReference type="SMART" id="SM00061">
    <property type="entry name" value="MATH"/>
    <property type="match status" value="1"/>
</dbReference>
<dbReference type="InterPro" id="IPR002083">
    <property type="entry name" value="MATH/TRAF_dom"/>
</dbReference>
<name>A0A2N9H9T9_FAGSY</name>
<proteinExistence type="predicted"/>
<dbReference type="PANTHER" id="PTHR46162:SF40">
    <property type="entry name" value="TRAF-LIKE FAMILY PROTEIN"/>
    <property type="match status" value="1"/>
</dbReference>
<protein>
    <recommendedName>
        <fullName evidence="1">MATH domain-containing protein</fullName>
    </recommendedName>
</protein>
<dbReference type="PROSITE" id="PS50144">
    <property type="entry name" value="MATH"/>
    <property type="match status" value="2"/>
</dbReference>
<feature type="domain" description="MATH" evidence="1">
    <location>
        <begin position="112"/>
        <end position="230"/>
    </location>
</feature>
<sequence length="230" mass="26700">MNGPTDHISVYLEIVDIEKYCLGWEVYASFKLFVFDQKRDQFVTIQDADGEIRRFHDVKTEWGFNKFLSLDSFNCHCNGYLVNDCCVFGAEVFVHERSGKREFLSMIKDPPNGVMTWKLENFSALNKAAYYSQVFAIGDLKWKLLLYPKGISDGVPKAISLFLCSCDCLDHCFQSEHKYFAEFKLRIRDQINNNHVENSGKHWFSNSLNEWGFSKFLSLTDLQDYVQGVS</sequence>
<evidence type="ECO:0000259" key="1">
    <source>
        <dbReference type="PROSITE" id="PS50144"/>
    </source>
</evidence>
<dbReference type="Pfam" id="PF22486">
    <property type="entry name" value="MATH_2"/>
    <property type="match status" value="2"/>
</dbReference>
<accession>A0A2N9H9T9</accession>
<dbReference type="SUPFAM" id="SSF49599">
    <property type="entry name" value="TRAF domain-like"/>
    <property type="match status" value="2"/>
</dbReference>
<organism evidence="2">
    <name type="scientific">Fagus sylvatica</name>
    <name type="common">Beechnut</name>
    <dbReference type="NCBI Taxonomy" id="28930"/>
    <lineage>
        <taxon>Eukaryota</taxon>
        <taxon>Viridiplantae</taxon>
        <taxon>Streptophyta</taxon>
        <taxon>Embryophyta</taxon>
        <taxon>Tracheophyta</taxon>
        <taxon>Spermatophyta</taxon>
        <taxon>Magnoliopsida</taxon>
        <taxon>eudicotyledons</taxon>
        <taxon>Gunneridae</taxon>
        <taxon>Pentapetalae</taxon>
        <taxon>rosids</taxon>
        <taxon>fabids</taxon>
        <taxon>Fagales</taxon>
        <taxon>Fagaceae</taxon>
        <taxon>Fagus</taxon>
    </lineage>
</organism>
<evidence type="ECO:0000313" key="2">
    <source>
        <dbReference type="EMBL" id="SPD08523.1"/>
    </source>
</evidence>
<feature type="domain" description="MATH" evidence="1">
    <location>
        <begin position="1"/>
        <end position="92"/>
    </location>
</feature>
<dbReference type="PANTHER" id="PTHR46162">
    <property type="entry name" value="TRAF-LIKE FAMILY PROTEIN"/>
    <property type="match status" value="1"/>
</dbReference>
<dbReference type="InterPro" id="IPR008974">
    <property type="entry name" value="TRAF-like"/>
</dbReference>
<gene>
    <name evidence="2" type="ORF">FSB_LOCUS36405</name>
</gene>
<reference evidence="2" key="1">
    <citation type="submission" date="2018-02" db="EMBL/GenBank/DDBJ databases">
        <authorList>
            <person name="Cohen D.B."/>
            <person name="Kent A.D."/>
        </authorList>
    </citation>
    <scope>NUCLEOTIDE SEQUENCE</scope>
</reference>